<dbReference type="InterPro" id="IPR036162">
    <property type="entry name" value="Resolvase-like_N_sf"/>
</dbReference>
<dbReference type="SMART" id="SM00857">
    <property type="entry name" value="Resolvase"/>
    <property type="match status" value="1"/>
</dbReference>
<proteinExistence type="predicted"/>
<sequence>MRRLIGYLRPWWPGEDLTIDIETLAEAGAEVILTDAGVEGPLDDGSALRSLESGDILLVSSAARLGSSLPRVVQTIAELGRQGIALRSLNEPALSTDAGVADPAEVFATLEGLRRRLAGIRTRQGMLQAEAAGRRPGRPSVMTPDRVAVAAELRRQHRSIAHIARVIGVSPSAVQRALSVPV</sequence>
<dbReference type="Proteomes" id="UP001597055">
    <property type="component" value="Unassembled WGS sequence"/>
</dbReference>
<accession>A0ABW3AHN5</accession>
<keyword evidence="3" id="KW-1185">Reference proteome</keyword>
<protein>
    <submittedName>
        <fullName evidence="2">Recombinase family protein</fullName>
    </submittedName>
</protein>
<evidence type="ECO:0000313" key="3">
    <source>
        <dbReference type="Proteomes" id="UP001597055"/>
    </source>
</evidence>
<dbReference type="Pfam" id="PF00239">
    <property type="entry name" value="Resolvase"/>
    <property type="match status" value="1"/>
</dbReference>
<dbReference type="InterPro" id="IPR006119">
    <property type="entry name" value="Resolv_N"/>
</dbReference>
<dbReference type="RefSeq" id="WP_204977933.1">
    <property type="nucleotide sequence ID" value="NZ_JBHTII010000001.1"/>
</dbReference>
<organism evidence="2 3">
    <name type="scientific">Microbacterium insulae</name>
    <dbReference type="NCBI Taxonomy" id="483014"/>
    <lineage>
        <taxon>Bacteria</taxon>
        <taxon>Bacillati</taxon>
        <taxon>Actinomycetota</taxon>
        <taxon>Actinomycetes</taxon>
        <taxon>Micrococcales</taxon>
        <taxon>Microbacteriaceae</taxon>
        <taxon>Microbacterium</taxon>
    </lineage>
</organism>
<dbReference type="Gene3D" id="3.40.50.1390">
    <property type="entry name" value="Resolvase, N-terminal catalytic domain"/>
    <property type="match status" value="1"/>
</dbReference>
<reference evidence="3" key="1">
    <citation type="journal article" date="2019" name="Int. J. Syst. Evol. Microbiol.">
        <title>The Global Catalogue of Microorganisms (GCM) 10K type strain sequencing project: providing services to taxonomists for standard genome sequencing and annotation.</title>
        <authorList>
            <consortium name="The Broad Institute Genomics Platform"/>
            <consortium name="The Broad Institute Genome Sequencing Center for Infectious Disease"/>
            <person name="Wu L."/>
            <person name="Ma J."/>
        </authorList>
    </citation>
    <scope>NUCLEOTIDE SEQUENCE [LARGE SCALE GENOMIC DNA]</scope>
    <source>
        <strain evidence="3">CCUG 54523</strain>
    </source>
</reference>
<comment type="caution">
    <text evidence="2">The sequence shown here is derived from an EMBL/GenBank/DDBJ whole genome shotgun (WGS) entry which is preliminary data.</text>
</comment>
<dbReference type="EMBL" id="JBHTII010000001">
    <property type="protein sequence ID" value="MFD0790215.1"/>
    <property type="molecule type" value="Genomic_DNA"/>
</dbReference>
<evidence type="ECO:0000313" key="2">
    <source>
        <dbReference type="EMBL" id="MFD0790215.1"/>
    </source>
</evidence>
<feature type="domain" description="Resolvase/invertase-type recombinase catalytic" evidence="1">
    <location>
        <begin position="4"/>
        <end position="135"/>
    </location>
</feature>
<gene>
    <name evidence="2" type="ORF">ACFQ0P_07395</name>
</gene>
<evidence type="ECO:0000259" key="1">
    <source>
        <dbReference type="SMART" id="SM00857"/>
    </source>
</evidence>
<dbReference type="SUPFAM" id="SSF53041">
    <property type="entry name" value="Resolvase-like"/>
    <property type="match status" value="1"/>
</dbReference>
<name>A0ABW3AHN5_9MICO</name>